<dbReference type="Proteomes" id="UP000515154">
    <property type="component" value="Linkage group LG18"/>
</dbReference>
<reference evidence="3" key="1">
    <citation type="submission" date="2025-08" db="UniProtKB">
        <authorList>
            <consortium name="RefSeq"/>
        </authorList>
    </citation>
    <scope>IDENTIFICATION</scope>
</reference>
<organism evidence="2 3">
    <name type="scientific">Octopus sinensis</name>
    <name type="common">East Asian common octopus</name>
    <dbReference type="NCBI Taxonomy" id="2607531"/>
    <lineage>
        <taxon>Eukaryota</taxon>
        <taxon>Metazoa</taxon>
        <taxon>Spiralia</taxon>
        <taxon>Lophotrochozoa</taxon>
        <taxon>Mollusca</taxon>
        <taxon>Cephalopoda</taxon>
        <taxon>Coleoidea</taxon>
        <taxon>Octopodiformes</taxon>
        <taxon>Octopoda</taxon>
        <taxon>Incirrata</taxon>
        <taxon>Octopodidae</taxon>
        <taxon>Octopus</taxon>
    </lineage>
</organism>
<proteinExistence type="predicted"/>
<sequence length="198" mass="23459">MSHTMAYPIHRRSASAPPPVTRKVKNTKTNPSAVASANLKTENRKLIPVIKDGNSFFRSVSYLFSGHERNYIKWRKAIIAFESLFPDHVFHTDLIDKAVRYEHAQKLSINRTPATEFELIAFATMVQCQVYVYDLISTRPYRFVWRLYLPRFACEQLYDKGYLTFYRERNIYSPIKDNLQVSTDEQHHARHHRWRSVY</sequence>
<dbReference type="Gene3D" id="3.90.70.80">
    <property type="match status" value="1"/>
</dbReference>
<evidence type="ECO:0000313" key="2">
    <source>
        <dbReference type="Proteomes" id="UP000515154"/>
    </source>
</evidence>
<keyword evidence="2" id="KW-1185">Reference proteome</keyword>
<dbReference type="RefSeq" id="XP_036366708.1">
    <property type="nucleotide sequence ID" value="XM_036510815.1"/>
</dbReference>
<accession>A0A7E6FGL8</accession>
<gene>
    <name evidence="3" type="primary">LOC118766942</name>
</gene>
<feature type="region of interest" description="Disordered" evidence="1">
    <location>
        <begin position="1"/>
        <end position="30"/>
    </location>
</feature>
<dbReference type="CDD" id="cd22755">
    <property type="entry name" value="OTU_CeDUB-like"/>
    <property type="match status" value="1"/>
</dbReference>
<dbReference type="AlphaFoldDB" id="A0A7E6FGL8"/>
<evidence type="ECO:0000313" key="3">
    <source>
        <dbReference type="RefSeq" id="XP_036366708.1"/>
    </source>
</evidence>
<protein>
    <submittedName>
        <fullName evidence="3">Uncharacterized protein LOC118766942</fullName>
    </submittedName>
</protein>
<evidence type="ECO:0000256" key="1">
    <source>
        <dbReference type="SAM" id="MobiDB-lite"/>
    </source>
</evidence>
<dbReference type="KEGG" id="osn:118766942"/>
<name>A0A7E6FGL8_9MOLL</name>